<comment type="similarity">
    <text evidence="1">Belongs to the semaphorin family.</text>
</comment>
<dbReference type="Gene3D" id="2.130.10.10">
    <property type="entry name" value="YVTN repeat-like/Quinoprotein amine dehydrogenase"/>
    <property type="match status" value="1"/>
</dbReference>
<dbReference type="PROSITE" id="PS50835">
    <property type="entry name" value="IG_LIKE"/>
    <property type="match status" value="1"/>
</dbReference>
<keyword evidence="3" id="KW-0812">Transmembrane</keyword>
<reference evidence="7" key="1">
    <citation type="submission" date="2025-08" db="UniProtKB">
        <authorList>
            <consortium name="RefSeq"/>
        </authorList>
    </citation>
    <scope>IDENTIFICATION</scope>
    <source>
        <tissue evidence="7">Muscle</tissue>
    </source>
</reference>
<dbReference type="Pfam" id="PF01403">
    <property type="entry name" value="Sema"/>
    <property type="match status" value="1"/>
</dbReference>
<protein>
    <submittedName>
        <fullName evidence="7">Semaphorin-2A-like</fullName>
    </submittedName>
</protein>
<evidence type="ECO:0000259" key="5">
    <source>
        <dbReference type="PROSITE" id="PS51004"/>
    </source>
</evidence>
<feature type="domain" description="Ig-like" evidence="4">
    <location>
        <begin position="293"/>
        <end position="361"/>
    </location>
</feature>
<evidence type="ECO:0000256" key="3">
    <source>
        <dbReference type="SAM" id="Phobius"/>
    </source>
</evidence>
<dbReference type="InterPro" id="IPR015943">
    <property type="entry name" value="WD40/YVTN_repeat-like_dom_sf"/>
</dbReference>
<feature type="domain" description="Sema" evidence="5">
    <location>
        <begin position="34"/>
        <end position="591"/>
    </location>
</feature>
<proteinExistence type="inferred from homology"/>
<dbReference type="InterPro" id="IPR036352">
    <property type="entry name" value="Semap_dom_sf"/>
</dbReference>
<dbReference type="SMART" id="SM00630">
    <property type="entry name" value="Sema"/>
    <property type="match status" value="1"/>
</dbReference>
<name>A0ABM1TCB1_LIMPO</name>
<feature type="transmembrane region" description="Helical" evidence="3">
    <location>
        <begin position="12"/>
        <end position="30"/>
    </location>
</feature>
<accession>A0ABM1TCB1</accession>
<dbReference type="InterPro" id="IPR036179">
    <property type="entry name" value="Ig-like_dom_sf"/>
</dbReference>
<dbReference type="InterPro" id="IPR007110">
    <property type="entry name" value="Ig-like_dom"/>
</dbReference>
<evidence type="ECO:0000313" key="7">
    <source>
        <dbReference type="RefSeq" id="XP_022253517.1"/>
    </source>
</evidence>
<keyword evidence="3" id="KW-1133">Transmembrane helix</keyword>
<dbReference type="GeneID" id="106469316"/>
<comment type="caution">
    <text evidence="2">Lacks conserved residue(s) required for the propagation of feature annotation.</text>
</comment>
<gene>
    <name evidence="7" type="primary">LOC106469316</name>
</gene>
<evidence type="ECO:0000256" key="2">
    <source>
        <dbReference type="PROSITE-ProRule" id="PRU00352"/>
    </source>
</evidence>
<keyword evidence="6" id="KW-1185">Reference proteome</keyword>
<dbReference type="PROSITE" id="PS51004">
    <property type="entry name" value="SEMA"/>
    <property type="match status" value="1"/>
</dbReference>
<dbReference type="InterPro" id="IPR001627">
    <property type="entry name" value="Semap_dom"/>
</dbReference>
<evidence type="ECO:0000259" key="4">
    <source>
        <dbReference type="PROSITE" id="PS50835"/>
    </source>
</evidence>
<dbReference type="PANTHER" id="PTHR11036">
    <property type="entry name" value="SEMAPHORIN"/>
    <property type="match status" value="1"/>
</dbReference>
<dbReference type="SUPFAM" id="SSF48726">
    <property type="entry name" value="Immunoglobulin"/>
    <property type="match status" value="1"/>
</dbReference>
<organism evidence="6 7">
    <name type="scientific">Limulus polyphemus</name>
    <name type="common">Atlantic horseshoe crab</name>
    <dbReference type="NCBI Taxonomy" id="6850"/>
    <lineage>
        <taxon>Eukaryota</taxon>
        <taxon>Metazoa</taxon>
        <taxon>Ecdysozoa</taxon>
        <taxon>Arthropoda</taxon>
        <taxon>Chelicerata</taxon>
        <taxon>Merostomata</taxon>
        <taxon>Xiphosura</taxon>
        <taxon>Limulidae</taxon>
        <taxon>Limulus</taxon>
    </lineage>
</organism>
<dbReference type="RefSeq" id="XP_022253517.1">
    <property type="nucleotide sequence ID" value="XM_022397809.1"/>
</dbReference>
<sequence>MVFRNKRELLPNIYMSCALTTLNVLLWAWIPLSPALGMIPKLDTTTHHDKIRKFSCGELYYQTFYLDPKREVLYVGAMDRVFRLSLYDINGTRCEADSLTLVSTSVSNCISKGKSKHYDCRNHIRVIQPVGEGNQLYVCGTNAYKPMDWIIHANLTHLGQHESYPGIGNGIAKCPFDPDDNSTAVWVEHGNPGELPGLYSGTVAEFTKADAVIFRTDLYDTSTGRRIYPFSRTIKYDSKWLDKPHFVGSYDIGDFVFFFFRESAVEFINCGKNIYSRVARVCEKKKVLKVYWGQSLHLSCAVHIEEMKTLELATIQWVHYSQDKGKVIMHHQQDKYVVTSDYGLVVLSVTHKDNGRYECKVGPHTLCSYDVTVDSRTCNPPTEMEYKQIYSYWCREFEKYKLAMSTWQRKQNVCLYHFRNGLMGSAICSFSLESIQEVFNGKFKEQVTSSSAWLPVISVKVPEPRPGQCVNNTQTLPDSVLNFIRGHPLMDSAITQENGKPVFYKRDVILTHLVVDKMEVDGVSYIVYYAGSVRGQVFKTVEWYDGTGEAHSNLVDVFEATTPEPVRNMEISSKHKSIYVASKSTIRQFDLVMCKRRYRTCLRCTQDPYCGWDKEHGECRPYNRGCVQCYISSRSRMKK</sequence>
<dbReference type="Proteomes" id="UP000694941">
    <property type="component" value="Unplaced"/>
</dbReference>
<dbReference type="PANTHER" id="PTHR11036:SF90">
    <property type="entry name" value="SEMAPHORIN 2B, ISOFORM D-RELATED"/>
    <property type="match status" value="1"/>
</dbReference>
<dbReference type="SUPFAM" id="SSF101912">
    <property type="entry name" value="Sema domain"/>
    <property type="match status" value="2"/>
</dbReference>
<evidence type="ECO:0000256" key="1">
    <source>
        <dbReference type="ARBA" id="ARBA00009492"/>
    </source>
</evidence>
<dbReference type="InterPro" id="IPR027231">
    <property type="entry name" value="Semaphorin"/>
</dbReference>
<keyword evidence="3" id="KW-0472">Membrane</keyword>
<evidence type="ECO:0000313" key="6">
    <source>
        <dbReference type="Proteomes" id="UP000694941"/>
    </source>
</evidence>